<keyword evidence="13" id="KW-1185">Reference proteome</keyword>
<dbReference type="PROSITE" id="PS50194">
    <property type="entry name" value="FILAMIN_REPEAT"/>
    <property type="match status" value="1"/>
</dbReference>
<dbReference type="Gene3D" id="2.120.10.30">
    <property type="entry name" value="TolB, C-terminal domain"/>
    <property type="match status" value="3"/>
</dbReference>
<dbReference type="SUPFAM" id="SSF57850">
    <property type="entry name" value="RING/U-box"/>
    <property type="match status" value="1"/>
</dbReference>
<dbReference type="SMART" id="SM00336">
    <property type="entry name" value="BBOX"/>
    <property type="match status" value="2"/>
</dbReference>
<feature type="coiled-coil region" evidence="9">
    <location>
        <begin position="706"/>
        <end position="769"/>
    </location>
</feature>
<evidence type="ECO:0000313" key="12">
    <source>
        <dbReference type="EMBL" id="CAI8044686.1"/>
    </source>
</evidence>
<evidence type="ECO:0000256" key="4">
    <source>
        <dbReference type="ARBA" id="ARBA00022771"/>
    </source>
</evidence>
<dbReference type="InterPro" id="IPR011042">
    <property type="entry name" value="6-blade_b-propeller_TolB-like"/>
</dbReference>
<evidence type="ECO:0000256" key="7">
    <source>
        <dbReference type="PROSITE-ProRule" id="PRU00087"/>
    </source>
</evidence>
<dbReference type="Proteomes" id="UP001174909">
    <property type="component" value="Unassembled WGS sequence"/>
</dbReference>
<dbReference type="PROSITE" id="PS00518">
    <property type="entry name" value="ZF_RING_1"/>
    <property type="match status" value="1"/>
</dbReference>
<dbReference type="InterPro" id="IPR017868">
    <property type="entry name" value="Filamin/ABP280_repeat-like"/>
</dbReference>
<evidence type="ECO:0000256" key="3">
    <source>
        <dbReference type="ARBA" id="ARBA00022737"/>
    </source>
</evidence>
<dbReference type="InterPro" id="IPR018957">
    <property type="entry name" value="Znf_C3HC4_RING-type"/>
</dbReference>
<dbReference type="InterPro" id="IPR001841">
    <property type="entry name" value="Znf_RING"/>
</dbReference>
<dbReference type="SMART" id="SM00557">
    <property type="entry name" value="IG_FLMN"/>
    <property type="match status" value="1"/>
</dbReference>
<dbReference type="InterPro" id="IPR013783">
    <property type="entry name" value="Ig-like_fold"/>
</dbReference>
<accession>A0AA35TC12</accession>
<feature type="coiled-coil region" evidence="9">
    <location>
        <begin position="220"/>
        <end position="247"/>
    </location>
</feature>
<dbReference type="SUPFAM" id="SSF81296">
    <property type="entry name" value="E set domains"/>
    <property type="match status" value="1"/>
</dbReference>
<keyword evidence="5" id="KW-0862">Zinc</keyword>
<dbReference type="InterPro" id="IPR001258">
    <property type="entry name" value="NHL_repeat"/>
</dbReference>
<protein>
    <submittedName>
        <fullName evidence="12">E3 ubiquitin-protein ligase TRIM71</fullName>
    </submittedName>
</protein>
<evidence type="ECO:0000259" key="10">
    <source>
        <dbReference type="PROSITE" id="PS50089"/>
    </source>
</evidence>
<dbReference type="SUPFAM" id="SSF101898">
    <property type="entry name" value="NHL repeat"/>
    <property type="match status" value="1"/>
</dbReference>
<dbReference type="Gene3D" id="2.60.40.10">
    <property type="entry name" value="Immunoglobulins"/>
    <property type="match status" value="1"/>
</dbReference>
<comment type="similarity">
    <text evidence="1">Belongs to the TRIM/RBCC family.</text>
</comment>
<dbReference type="InterPro" id="IPR014756">
    <property type="entry name" value="Ig_E-set"/>
</dbReference>
<dbReference type="PROSITE" id="PS50119">
    <property type="entry name" value="ZF_BBOX"/>
    <property type="match status" value="2"/>
</dbReference>
<dbReference type="Gene3D" id="3.30.160.60">
    <property type="entry name" value="Classic Zinc Finger"/>
    <property type="match status" value="1"/>
</dbReference>
<dbReference type="InterPro" id="IPR047153">
    <property type="entry name" value="TRIM45/56/19-like"/>
</dbReference>
<dbReference type="PROSITE" id="PS50089">
    <property type="entry name" value="ZF_RING_2"/>
    <property type="match status" value="1"/>
</dbReference>
<dbReference type="PANTHER" id="PTHR25462:SF296">
    <property type="entry name" value="MEIOTIC P26, ISOFORM F"/>
    <property type="match status" value="1"/>
</dbReference>
<keyword evidence="9" id="KW-0175">Coiled coil</keyword>
<evidence type="ECO:0000256" key="6">
    <source>
        <dbReference type="PROSITE-ProRule" id="PRU00024"/>
    </source>
</evidence>
<dbReference type="Pfam" id="PF01436">
    <property type="entry name" value="NHL"/>
    <property type="match status" value="1"/>
</dbReference>
<feature type="repeat" description="NHL" evidence="8">
    <location>
        <begin position="521"/>
        <end position="552"/>
    </location>
</feature>
<feature type="repeat" description="NHL" evidence="8">
    <location>
        <begin position="918"/>
        <end position="956"/>
    </location>
</feature>
<feature type="repeat" description="Filamin" evidence="7">
    <location>
        <begin position="408"/>
        <end position="460"/>
    </location>
</feature>
<reference evidence="12" key="1">
    <citation type="submission" date="2023-03" db="EMBL/GenBank/DDBJ databases">
        <authorList>
            <person name="Steffen K."/>
            <person name="Cardenas P."/>
        </authorList>
    </citation>
    <scope>NUCLEOTIDE SEQUENCE</scope>
</reference>
<evidence type="ECO:0000256" key="5">
    <source>
        <dbReference type="ARBA" id="ARBA00022833"/>
    </source>
</evidence>
<keyword evidence="2" id="KW-0479">Metal-binding</keyword>
<comment type="caution">
    <text evidence="12">The sequence shown here is derived from an EMBL/GenBank/DDBJ whole genome shotgun (WGS) entry which is preliminary data.</text>
</comment>
<name>A0AA35TC12_GEOBA</name>
<dbReference type="InterPro" id="IPR000315">
    <property type="entry name" value="Znf_B-box"/>
</dbReference>
<evidence type="ECO:0000313" key="13">
    <source>
        <dbReference type="Proteomes" id="UP001174909"/>
    </source>
</evidence>
<gene>
    <name evidence="12" type="ORF">GBAR_LOCUS24769</name>
</gene>
<evidence type="ECO:0000256" key="2">
    <source>
        <dbReference type="ARBA" id="ARBA00022723"/>
    </source>
</evidence>
<dbReference type="GO" id="GO:0008270">
    <property type="term" value="F:zinc ion binding"/>
    <property type="evidence" value="ECO:0007669"/>
    <property type="project" value="UniProtKB-KW"/>
</dbReference>
<evidence type="ECO:0000256" key="9">
    <source>
        <dbReference type="SAM" id="Coils"/>
    </source>
</evidence>
<proteinExistence type="inferred from homology"/>
<keyword evidence="3" id="KW-0677">Repeat</keyword>
<dbReference type="SUPFAM" id="SSF63825">
    <property type="entry name" value="YWTD domain"/>
    <property type="match status" value="1"/>
</dbReference>
<dbReference type="SMART" id="SM00184">
    <property type="entry name" value="RING"/>
    <property type="match status" value="2"/>
</dbReference>
<evidence type="ECO:0000256" key="1">
    <source>
        <dbReference type="ARBA" id="ARBA00008518"/>
    </source>
</evidence>
<dbReference type="InterPro" id="IPR017907">
    <property type="entry name" value="Znf_RING_CS"/>
</dbReference>
<dbReference type="CDD" id="cd05819">
    <property type="entry name" value="NHL"/>
    <property type="match status" value="2"/>
</dbReference>
<dbReference type="SUPFAM" id="SSF57845">
    <property type="entry name" value="B-box zinc-binding domain"/>
    <property type="match status" value="1"/>
</dbReference>
<feature type="domain" description="B box-type" evidence="11">
    <location>
        <begin position="162"/>
        <end position="202"/>
    </location>
</feature>
<organism evidence="12 13">
    <name type="scientific">Geodia barretti</name>
    <name type="common">Barrett's horny sponge</name>
    <dbReference type="NCBI Taxonomy" id="519541"/>
    <lineage>
        <taxon>Eukaryota</taxon>
        <taxon>Metazoa</taxon>
        <taxon>Porifera</taxon>
        <taxon>Demospongiae</taxon>
        <taxon>Heteroscleromorpha</taxon>
        <taxon>Tetractinellida</taxon>
        <taxon>Astrophorina</taxon>
        <taxon>Geodiidae</taxon>
        <taxon>Geodia</taxon>
    </lineage>
</organism>
<dbReference type="Pfam" id="PF00097">
    <property type="entry name" value="zf-C3HC4"/>
    <property type="match status" value="1"/>
</dbReference>
<dbReference type="InterPro" id="IPR001298">
    <property type="entry name" value="Filamin/ABP280_rpt"/>
</dbReference>
<dbReference type="AlphaFoldDB" id="A0AA35TC12"/>
<dbReference type="Gene3D" id="3.30.40.10">
    <property type="entry name" value="Zinc/RING finger domain, C3HC4 (zinc finger)"/>
    <property type="match status" value="1"/>
</dbReference>
<dbReference type="Pfam" id="PF00643">
    <property type="entry name" value="zf-B_box"/>
    <property type="match status" value="1"/>
</dbReference>
<evidence type="ECO:0000259" key="11">
    <source>
        <dbReference type="PROSITE" id="PS50119"/>
    </source>
</evidence>
<keyword evidence="4 6" id="KW-0863">Zinc-finger</keyword>
<dbReference type="PANTHER" id="PTHR25462">
    <property type="entry name" value="BONUS, ISOFORM C-RELATED"/>
    <property type="match status" value="1"/>
</dbReference>
<dbReference type="PROSITE" id="PS51125">
    <property type="entry name" value="NHL"/>
    <property type="match status" value="2"/>
</dbReference>
<sequence length="1093" mass="121844">MEEGVETRDKPLEELEREITCSVCHNIYDQAKLLPCNHYYCSSCIDSLAARSKGKPFDCPECRKETCLPSSGGVAGLQPAFFVERMKDVYFKIAKVEGKVEAVCEQCSAAAKSVAFCRQCAHFICSHCVRCHKTLKVYAGHEVTSLEDLKRGGVKEIPLKEPMSRKCAEHDKRLKLFCFDCDSLICRDCTMIDHKDHRFDFLKNCAPKSRKTLRDSLAPLLKVKTNMEKAEKELVSEESKVDRQKERVWSSIQQSFDQLKAILDQRKSELVRKMSLLAQEKKNALAAQKKVLQAAQKEVQLLVEFVERNLESTSDQDLMSIHKQLQTKIEEEENHHCRVSLTPTASADISCWLPSPDVIPEYLGSVFDGAAREVCVSPPAACEIGSPVKVVLAAPTALLEDVSFALESVVDPSLPQEGKVVRDSGGFFSISVTPQVRGRHKLTLKVKNEEIVGSPFQVFVKIPPSTLGQGQLGTLGGLQAPWGIAINDKQQLVVSVAERDGEKVVVMEKDGTMIQTIESDQLKNPCGVAVDSNGAIYVTDIVAKSLFKFNSKGELVKAIQNELQEPYGIKIVDNLLYVTDYQSHLVKIFDRDCKVIGAIKTNKCPKPQDVALGPDGLYVAGKGKIAVYTCAPKGAFIRHVNLTPHSLKFSEFSGICFDANGHIIACDWENANLRTLTKRLDDKKAEGQEESGGVEAMLREGRAKYEAEVCDLYDRLNRELEKKKQKAIRGVREGGESVIRELRAWQKEKRDLLSQIQCLQQSVEGLSDKELLAQRDALTLEAENVQLKALPVVGTRAASHKMVSVETVLAKLGGDLPEYATIDPKQSVIQVKKEAFHVQLMPHHSLPRSERKEAKAIYIDGETVTTAYTLKLSLHGRPQNWSPDEFAIGNNSLYVSDPHNSKVHRFNLSDGTYIASTGSKGSKEGQFDRPNGLCFAQDNLYVCDSENHRIQVFDQDLRFCRTFGELGTERSCFLWPSNVASSSEGGRVLLYVSELYNHRVQCVTSTGDHIRFIGGSGTGERQLRRPNILHIHISHLYVSDDRGVVVFNLSGEFVTRFATELCKVGIYPIEGLTVSSDGFVYVYHSPQNRIYIY</sequence>
<evidence type="ECO:0000256" key="8">
    <source>
        <dbReference type="PROSITE-ProRule" id="PRU00504"/>
    </source>
</evidence>
<dbReference type="InterPro" id="IPR013083">
    <property type="entry name" value="Znf_RING/FYVE/PHD"/>
</dbReference>
<dbReference type="EMBL" id="CASHTH010003417">
    <property type="protein sequence ID" value="CAI8044686.1"/>
    <property type="molecule type" value="Genomic_DNA"/>
</dbReference>
<feature type="domain" description="B box-type" evidence="11">
    <location>
        <begin position="99"/>
        <end position="146"/>
    </location>
</feature>
<feature type="domain" description="RING-type" evidence="10">
    <location>
        <begin position="21"/>
        <end position="63"/>
    </location>
</feature>